<keyword evidence="6" id="KW-0694">RNA-binding</keyword>
<name>A0AAW1V4V5_9CUCU</name>
<evidence type="ECO:0000256" key="3">
    <source>
        <dbReference type="ARBA" id="ARBA00022801"/>
    </source>
</evidence>
<dbReference type="SMART" id="SM00487">
    <property type="entry name" value="DEXDc"/>
    <property type="match status" value="1"/>
</dbReference>
<dbReference type="InterPro" id="IPR007502">
    <property type="entry name" value="Helicase-assoc_dom"/>
</dbReference>
<evidence type="ECO:0000259" key="8">
    <source>
        <dbReference type="PROSITE" id="PS51192"/>
    </source>
</evidence>
<dbReference type="GO" id="GO:0051880">
    <property type="term" value="F:G-quadruplex DNA binding"/>
    <property type="evidence" value="ECO:0007669"/>
    <property type="project" value="TreeGrafter"/>
</dbReference>
<evidence type="ECO:0000256" key="5">
    <source>
        <dbReference type="ARBA" id="ARBA00022840"/>
    </source>
</evidence>
<comment type="similarity">
    <text evidence="7">Belongs to the DExH box helicase family.</text>
</comment>
<organism evidence="10 11">
    <name type="scientific">Henosepilachna vigintioctopunctata</name>
    <dbReference type="NCBI Taxonomy" id="420089"/>
    <lineage>
        <taxon>Eukaryota</taxon>
        <taxon>Metazoa</taxon>
        <taxon>Ecdysozoa</taxon>
        <taxon>Arthropoda</taxon>
        <taxon>Hexapoda</taxon>
        <taxon>Insecta</taxon>
        <taxon>Pterygota</taxon>
        <taxon>Neoptera</taxon>
        <taxon>Endopterygota</taxon>
        <taxon>Coleoptera</taxon>
        <taxon>Polyphaga</taxon>
        <taxon>Cucujiformia</taxon>
        <taxon>Coccinelloidea</taxon>
        <taxon>Coccinellidae</taxon>
        <taxon>Epilachninae</taxon>
        <taxon>Epilachnini</taxon>
        <taxon>Henosepilachna</taxon>
    </lineage>
</organism>
<dbReference type="PROSITE" id="PS00690">
    <property type="entry name" value="DEAH_ATP_HELICASE"/>
    <property type="match status" value="1"/>
</dbReference>
<dbReference type="InterPro" id="IPR014001">
    <property type="entry name" value="Helicase_ATP-bd"/>
</dbReference>
<evidence type="ECO:0000256" key="6">
    <source>
        <dbReference type="ARBA" id="ARBA00022884"/>
    </source>
</evidence>
<dbReference type="SMART" id="SM00490">
    <property type="entry name" value="HELICc"/>
    <property type="match status" value="1"/>
</dbReference>
<evidence type="ECO:0000256" key="4">
    <source>
        <dbReference type="ARBA" id="ARBA00022806"/>
    </source>
</evidence>
<dbReference type="GO" id="GO:0003678">
    <property type="term" value="F:DNA helicase activity"/>
    <property type="evidence" value="ECO:0007669"/>
    <property type="project" value="TreeGrafter"/>
</dbReference>
<dbReference type="InterPro" id="IPR048333">
    <property type="entry name" value="HA2_WH"/>
</dbReference>
<evidence type="ECO:0000256" key="2">
    <source>
        <dbReference type="ARBA" id="ARBA00022741"/>
    </source>
</evidence>
<dbReference type="Pfam" id="PF04408">
    <property type="entry name" value="WHD_HA2"/>
    <property type="match status" value="1"/>
</dbReference>
<dbReference type="InterPro" id="IPR027417">
    <property type="entry name" value="P-loop_NTPase"/>
</dbReference>
<dbReference type="InterPro" id="IPR011545">
    <property type="entry name" value="DEAD/DEAH_box_helicase_dom"/>
</dbReference>
<keyword evidence="2" id="KW-0547">Nucleotide-binding</keyword>
<dbReference type="Gene3D" id="3.40.50.300">
    <property type="entry name" value="P-loop containing nucleotide triphosphate hydrolases"/>
    <property type="match status" value="2"/>
</dbReference>
<reference evidence="10 11" key="1">
    <citation type="submission" date="2023-03" db="EMBL/GenBank/DDBJ databases">
        <title>Genome insight into feeding habits of ladybird beetles.</title>
        <authorList>
            <person name="Li H.-S."/>
            <person name="Huang Y.-H."/>
            <person name="Pang H."/>
        </authorList>
    </citation>
    <scope>NUCLEOTIDE SEQUENCE [LARGE SCALE GENOMIC DNA]</scope>
    <source>
        <strain evidence="10">SYSU_2023b</strain>
        <tissue evidence="10">Whole body</tissue>
    </source>
</reference>
<evidence type="ECO:0000256" key="7">
    <source>
        <dbReference type="ARBA" id="ARBA00060772"/>
    </source>
</evidence>
<dbReference type="CDD" id="cd17917">
    <property type="entry name" value="DEXHc_RHA-like"/>
    <property type="match status" value="1"/>
</dbReference>
<dbReference type="PANTHER" id="PTHR18934">
    <property type="entry name" value="ATP-DEPENDENT RNA HELICASE"/>
    <property type="match status" value="1"/>
</dbReference>
<dbReference type="PANTHER" id="PTHR18934:SF237">
    <property type="entry name" value="ATP-DEPENDENT DNA_RNA HELICASE DHX36"/>
    <property type="match status" value="1"/>
</dbReference>
<dbReference type="InterPro" id="IPR001650">
    <property type="entry name" value="Helicase_C-like"/>
</dbReference>
<dbReference type="FunFam" id="3.40.50.300:FF:000526">
    <property type="entry name" value="DExH-box ATP-dependent RNA helicase DExH3"/>
    <property type="match status" value="1"/>
</dbReference>
<keyword evidence="3" id="KW-0378">Hydrolase</keyword>
<dbReference type="GO" id="GO:0003724">
    <property type="term" value="F:RNA helicase activity"/>
    <property type="evidence" value="ECO:0007669"/>
    <property type="project" value="UniProtKB-EC"/>
</dbReference>
<evidence type="ECO:0000313" key="10">
    <source>
        <dbReference type="EMBL" id="KAK9888066.1"/>
    </source>
</evidence>
<keyword evidence="11" id="KW-1185">Reference proteome</keyword>
<keyword evidence="4" id="KW-0347">Helicase</keyword>
<evidence type="ECO:0000313" key="11">
    <source>
        <dbReference type="Proteomes" id="UP001431783"/>
    </source>
</evidence>
<keyword evidence="5" id="KW-0067">ATP-binding</keyword>
<dbReference type="GO" id="GO:0002151">
    <property type="term" value="F:G-quadruplex RNA binding"/>
    <property type="evidence" value="ECO:0007669"/>
    <property type="project" value="TreeGrafter"/>
</dbReference>
<dbReference type="Pfam" id="PF21010">
    <property type="entry name" value="HA2_C"/>
    <property type="match status" value="1"/>
</dbReference>
<dbReference type="GO" id="GO:0005524">
    <property type="term" value="F:ATP binding"/>
    <property type="evidence" value="ECO:0007669"/>
    <property type="project" value="UniProtKB-KW"/>
</dbReference>
<accession>A0AAW1V4V5</accession>
<dbReference type="PROSITE" id="PS51194">
    <property type="entry name" value="HELICASE_CTER"/>
    <property type="match status" value="1"/>
</dbReference>
<feature type="domain" description="Helicase C-terminal" evidence="9">
    <location>
        <begin position="392"/>
        <end position="559"/>
    </location>
</feature>
<dbReference type="Gene3D" id="1.20.120.1080">
    <property type="match status" value="1"/>
</dbReference>
<dbReference type="Pfam" id="PF00271">
    <property type="entry name" value="Helicase_C"/>
    <property type="match status" value="1"/>
</dbReference>
<evidence type="ECO:0000256" key="1">
    <source>
        <dbReference type="ARBA" id="ARBA00012552"/>
    </source>
</evidence>
<dbReference type="Pfam" id="PF00270">
    <property type="entry name" value="DEAD"/>
    <property type="match status" value="1"/>
</dbReference>
<comment type="caution">
    <text evidence="10">The sequence shown here is derived from an EMBL/GenBank/DDBJ whole genome shotgun (WGS) entry which is preliminary data.</text>
</comment>
<dbReference type="GO" id="GO:0005737">
    <property type="term" value="C:cytoplasm"/>
    <property type="evidence" value="ECO:0007669"/>
    <property type="project" value="TreeGrafter"/>
</dbReference>
<dbReference type="PROSITE" id="PS51192">
    <property type="entry name" value="HELICASE_ATP_BIND_1"/>
    <property type="match status" value="1"/>
</dbReference>
<dbReference type="CDD" id="cd18791">
    <property type="entry name" value="SF2_C_RHA"/>
    <property type="match status" value="1"/>
</dbReference>
<dbReference type="GO" id="GO:0005634">
    <property type="term" value="C:nucleus"/>
    <property type="evidence" value="ECO:0007669"/>
    <property type="project" value="TreeGrafter"/>
</dbReference>
<feature type="domain" description="Helicase ATP-binding" evidence="8">
    <location>
        <begin position="147"/>
        <end position="315"/>
    </location>
</feature>
<sequence length="879" mass="101928">MNIEKGSSLNEDNILQSKTGHSRLSYFTQKVTARELQKAILTKFPIFQLELYHKGFNEIKDVLDSTSFSNLPIQEMKNSQFKQNYLLNRYGEYDEMMENLLEGIERNPHIDEELRYIHKQKFENEEYLKMFEDRVKLPIYKKREKILNEVECNQVVLLSGDTGCGKTTQVPQYILDEYLSTSKGSLCKIICTQPRRISAISVAERVSKERAEFPGISCGYQVRVEKNIPRKHGSIIFVTNGVVLRFMESNPTLNGYSHLILDEIHERDCHSDFLLAMVKRLITKRKDIKIILMSATLNQKSFMEYFNYCPHIQIDRLVYPVEEFFLEDVIERLNYRFKSSNRRIEIPEQIKETFNNWVVPYIDEIRSQYSNFVINQLLNPESELMNYELIFQLTLDICSMESHGAVLIFVTGYDDIKKLMFMFDRLPKDRYLTITLHSQIPMDQQKEVFEETPPGVRKIIISTNIAETSVTIEDVVYVIDCGWSKVKTYDARTKTENLDTKFISKANAIQRKGRAGRTRPGKCFRLYTKGRYNALYKFPRPEIMRIRLEGVILQAKVLGFKSIREFFNILIDQPKPLIIDRSIALLYQIKAIEEGEELTPLGYYLAKLPVAPQLGKIILYGVIFCCLDPILNIVVGMDLKSPFNLNLRMGNEGDPKLLAFSEGCKSDHLLLHKALFLFLKTDHADRESFCKKHNLNMETMNMLKALKHKFMEHLLDLGLVSNSDPKCKKYNLFSENFELVRSVICAGLYPNIVIAESLFNRKAFHTLDNTIVGIHKKSVLTSEQFTNITSLAFFIRLNSGRMPLMHDATIVSPFALYFFGDVDHLFHIPKDVKNMLSPLRDIFQEYFLLKLTNPGPLEPDQANTETQFLQVMVSLLSSM</sequence>
<dbReference type="EC" id="3.6.4.13" evidence="1"/>
<dbReference type="Proteomes" id="UP001431783">
    <property type="component" value="Unassembled WGS sequence"/>
</dbReference>
<proteinExistence type="inferred from homology"/>
<dbReference type="EMBL" id="JARQZJ010000121">
    <property type="protein sequence ID" value="KAK9888066.1"/>
    <property type="molecule type" value="Genomic_DNA"/>
</dbReference>
<dbReference type="SUPFAM" id="SSF52540">
    <property type="entry name" value="P-loop containing nucleoside triphosphate hydrolases"/>
    <property type="match status" value="1"/>
</dbReference>
<dbReference type="InterPro" id="IPR002464">
    <property type="entry name" value="DNA/RNA_helicase_DEAH_CS"/>
</dbReference>
<dbReference type="GO" id="GO:0016787">
    <property type="term" value="F:hydrolase activity"/>
    <property type="evidence" value="ECO:0007669"/>
    <property type="project" value="UniProtKB-KW"/>
</dbReference>
<evidence type="ECO:0000259" key="9">
    <source>
        <dbReference type="PROSITE" id="PS51194"/>
    </source>
</evidence>
<dbReference type="AlphaFoldDB" id="A0AAW1V4V5"/>
<dbReference type="SMART" id="SM00847">
    <property type="entry name" value="HA2"/>
    <property type="match status" value="1"/>
</dbReference>
<protein>
    <recommendedName>
        <fullName evidence="1">RNA helicase</fullName>
        <ecNumber evidence="1">3.6.4.13</ecNumber>
    </recommendedName>
</protein>
<gene>
    <name evidence="10" type="ORF">WA026_000342</name>
</gene>